<reference evidence="1" key="1">
    <citation type="submission" date="2022-10" db="EMBL/GenBank/DDBJ databases">
        <title>Genome Sequence of Xylaria curta.</title>
        <authorList>
            <person name="Buettner E."/>
        </authorList>
    </citation>
    <scope>NUCLEOTIDE SEQUENCE</scope>
    <source>
        <strain evidence="1">Babe10</strain>
    </source>
</reference>
<dbReference type="Proteomes" id="UP001143856">
    <property type="component" value="Unassembled WGS sequence"/>
</dbReference>
<proteinExistence type="predicted"/>
<name>A0ACC1MS96_9PEZI</name>
<comment type="caution">
    <text evidence="1">The sequence shown here is derived from an EMBL/GenBank/DDBJ whole genome shotgun (WGS) entry which is preliminary data.</text>
</comment>
<sequence>MYPLGHQDLAAARVAMAGHNSSASEPSLHRHRTTSSRLSCISEHQKENTPNSEDDCFPFPAQFAQTPSLVPVRRTHSDRHTSRKSRSSGDSSAANALQLDPEQTEGVGPQGKHHRLALSTWGRVAPTGPEERIERHDARDTKFSRSASPEILEMKWQITQRTGQAGNMNIKEHAFAILGLGLDGPRSSTSGSSPLDSPSHISRLPLGALSLSNCMATKPRSSKSNTSGSIDWDKSWPKRKPQRRHDVSESSDRDPSAHKSLIDTTTLETRRKKEMAPLTHEEQEDQSRLSEGQEPTPQSHPEFFQRPPSAIQPTTSRFSV</sequence>
<organism evidence="1 2">
    <name type="scientific">Xylaria curta</name>
    <dbReference type="NCBI Taxonomy" id="42375"/>
    <lineage>
        <taxon>Eukaryota</taxon>
        <taxon>Fungi</taxon>
        <taxon>Dikarya</taxon>
        <taxon>Ascomycota</taxon>
        <taxon>Pezizomycotina</taxon>
        <taxon>Sordariomycetes</taxon>
        <taxon>Xylariomycetidae</taxon>
        <taxon>Xylariales</taxon>
        <taxon>Xylariaceae</taxon>
        <taxon>Xylaria</taxon>
    </lineage>
</organism>
<dbReference type="EMBL" id="JAPDGR010003996">
    <property type="protein sequence ID" value="KAJ2969481.1"/>
    <property type="molecule type" value="Genomic_DNA"/>
</dbReference>
<protein>
    <submittedName>
        <fullName evidence="1">Uncharacterized protein</fullName>
    </submittedName>
</protein>
<evidence type="ECO:0000313" key="2">
    <source>
        <dbReference type="Proteomes" id="UP001143856"/>
    </source>
</evidence>
<evidence type="ECO:0000313" key="1">
    <source>
        <dbReference type="EMBL" id="KAJ2969481.1"/>
    </source>
</evidence>
<keyword evidence="2" id="KW-1185">Reference proteome</keyword>
<gene>
    <name evidence="1" type="ORF">NUW58_g9980</name>
</gene>
<accession>A0ACC1MS96</accession>